<dbReference type="AlphaFoldDB" id="B5A902"/>
<reference evidence="1" key="2">
    <citation type="journal article" date="2009" name="Appl. Environ. Microbiol.">
        <title>A 1.1-kilobase region downstream of the bin operon in Bacillus sphaericus strain 2362 decreases bin yield and crystal size in strain 2297.</title>
        <authorList>
            <person name="Park H.W."/>
            <person name="Tang M."/>
            <person name="Sakano Y."/>
            <person name="Federici B.A."/>
        </authorList>
    </citation>
    <scope>NUCLEOTIDE SEQUENCE</scope>
    <source>
        <strain evidence="1">2362</strain>
    </source>
</reference>
<dbReference type="EMBL" id="EU826483">
    <property type="protein sequence ID" value="ACF35647.1"/>
    <property type="molecule type" value="Genomic_DNA"/>
</dbReference>
<reference evidence="1" key="1">
    <citation type="submission" date="2008-06" db="EMBL/GenBank/DDBJ databases">
        <authorList>
            <person name="Park H.-W."/>
            <person name="Federici B.A."/>
        </authorList>
    </citation>
    <scope>NUCLEOTIDE SEQUENCE</scope>
    <source>
        <strain evidence="1">2362</strain>
    </source>
</reference>
<proteinExistence type="predicted"/>
<organism evidence="1">
    <name type="scientific">Lysinibacillus sphaericus</name>
    <name type="common">Bacillus sphaericus</name>
    <dbReference type="NCBI Taxonomy" id="1421"/>
    <lineage>
        <taxon>Bacteria</taxon>
        <taxon>Bacillati</taxon>
        <taxon>Bacillota</taxon>
        <taxon>Bacilli</taxon>
        <taxon>Bacillales</taxon>
        <taxon>Bacillaceae</taxon>
        <taxon>Lysinibacillus</taxon>
    </lineage>
</organism>
<protein>
    <submittedName>
        <fullName evidence="1">Uncharacterized protein</fullName>
    </submittedName>
</protein>
<name>B5A902_LYSSH</name>
<sequence>MGFYAILYQHFDAIILPEKYEALQNDHDWYSSDSPCLLSKFNIFFKKRIIPFFIKITYKASFFSHVAFNHTYFQVMYLDILYQPLFHT</sequence>
<accession>B5A902</accession>
<evidence type="ECO:0000313" key="1">
    <source>
        <dbReference type="EMBL" id="ACF35647.1"/>
    </source>
</evidence>